<keyword evidence="19" id="KW-1185">Reference proteome</keyword>
<dbReference type="PANTHER" id="PTHR24416:SF611">
    <property type="entry name" value="TYROSINE-PROTEIN KINASE TRANSMEMBRANE RECEPTOR ROR"/>
    <property type="match status" value="1"/>
</dbReference>
<evidence type="ECO:0000256" key="1">
    <source>
        <dbReference type="ARBA" id="ARBA00004141"/>
    </source>
</evidence>
<dbReference type="RefSeq" id="XP_004995117.1">
    <property type="nucleotide sequence ID" value="XM_004995060.1"/>
</dbReference>
<dbReference type="PRINTS" id="PR00248">
    <property type="entry name" value="GPCRMGR"/>
</dbReference>
<comment type="subcellular location">
    <subcellularLocation>
        <location evidence="3">Endomembrane system</location>
    </subcellularLocation>
    <subcellularLocation>
        <location evidence="1">Membrane</location>
        <topology evidence="1">Multi-pass membrane protein</topology>
    </subcellularLocation>
    <subcellularLocation>
        <location evidence="2">Membrane</location>
        <topology evidence="2">Single-pass membrane protein</topology>
    </subcellularLocation>
</comment>
<keyword evidence="11" id="KW-0829">Tyrosine-protein kinase</keyword>
<evidence type="ECO:0000313" key="18">
    <source>
        <dbReference type="EMBL" id="EGD83613.1"/>
    </source>
</evidence>
<dbReference type="Gene3D" id="1.10.510.10">
    <property type="entry name" value="Transferase(Phosphotransferase) domain 1"/>
    <property type="match status" value="1"/>
</dbReference>
<proteinExistence type="predicted"/>
<evidence type="ECO:0000256" key="16">
    <source>
        <dbReference type="SAM" id="Phobius"/>
    </source>
</evidence>
<sequence length="989" mass="106954">MTPNSFGKRCTTTRRRRPVVVVWSHHTPTTMPPMAARLPLAWLTLALPLLVLLVAVPPSPTAAASATQPATDAATQINVTAMINQTLVARQTPRTLRIGYMATRSFYGKFVIGGFLAELIMRAANEFWQAQGDQIQVELVYGEASTTTTESASTRCAAVANQLVQEDVHVVIGPPSSACSQPSAAVFGQAGIPQISHSATSQALSDKDTFPTFFRIPPSDARQAKVLAGIAAGCSWSSIGIIATTDAWGQGLVNTLYTELAKQNITVGQQLLLPQGRPLENITAEFQQYKRSSVSSVNILIALREDAIQFVSAAIAVGMTGPGWTWLASDGVATNTGITSDLLEFMAGMVGVQPLSVSGPLSTAFHTFPDSLKYSAYVQDTSIPSFSSRLFDAVSAARIAANTAPHWNGTHADKQRMMLSQLRSFNSVASGIPGASSETIFFDDKQDGPAFYEVVNVVDAAYVRVALVEAGTFAPTNTPVQWADPTRTGFTSCPSQLPPREPVQGGTSDINNSLVIVVALLAVLFVIVTVVSVIAYKRNKVKQTPHDFSEDLKETGLGTDTDVLLPPQELRRNTIKIGEKLGAGHYGQVFKGSLDQSLARGLPHRQVAIKMCHDNATAQDVTSLLKEAAYMAQFKGHVNVVGLVGVVTRGRPVMVVMEFCEHGSLDRYLRTTFQRVQLSFISKLRMGLDVVEGMCFISSKSAIHRDLACRNILVTQDFVCKITDFGLARKETHYTSTSHTVPIKWTAPEALSKGRFSTKSDVWSFGVCMCEIFLNGSSPYPGQSNEAVRVGLTCGYLRHPQVPGMPDNLYAILKKCWAEEPEHRPTFAELRQQLIYLIDDDPALSMLRLQEKAIHSDSVSMNSSRNNLAASMEGRTSRSPSVTENTIETFTAVGITEEADINHDHDDDGEGNDDGGGGGEGDRAGDSDDEHGNCDSTRHATQQQHAHSPAVITIQPDDGIMRTTSPHMSNSGFVAQRPYSDQRADSSFV</sequence>
<feature type="domain" description="Protein kinase" evidence="17">
    <location>
        <begin position="575"/>
        <end position="837"/>
    </location>
</feature>
<dbReference type="OrthoDB" id="4062651at2759"/>
<evidence type="ECO:0000256" key="4">
    <source>
        <dbReference type="ARBA" id="ARBA00022679"/>
    </source>
</evidence>
<evidence type="ECO:0000259" key="17">
    <source>
        <dbReference type="PROSITE" id="PS50011"/>
    </source>
</evidence>
<keyword evidence="7 18" id="KW-0418">Kinase</keyword>
<dbReference type="Gene3D" id="3.40.50.2300">
    <property type="match status" value="2"/>
</dbReference>
<dbReference type="GO" id="GO:0048468">
    <property type="term" value="P:cell development"/>
    <property type="evidence" value="ECO:0007669"/>
    <property type="project" value="UniProtKB-ARBA"/>
</dbReference>
<evidence type="ECO:0000256" key="12">
    <source>
        <dbReference type="ARBA" id="ARBA00023170"/>
    </source>
</evidence>
<dbReference type="GO" id="GO:0050793">
    <property type="term" value="P:regulation of developmental process"/>
    <property type="evidence" value="ECO:0007669"/>
    <property type="project" value="UniProtKB-ARBA"/>
</dbReference>
<dbReference type="InParanoid" id="F2U6Y1"/>
<feature type="compositionally biased region" description="Basic and acidic residues" evidence="15">
    <location>
        <begin position="920"/>
        <end position="938"/>
    </location>
</feature>
<gene>
    <name evidence="18" type="ORF">PTSG_04221</name>
</gene>
<dbReference type="EMBL" id="GL832963">
    <property type="protein sequence ID" value="EGD83613.1"/>
    <property type="molecule type" value="Genomic_DNA"/>
</dbReference>
<dbReference type="CDD" id="cd00192">
    <property type="entry name" value="PTKc"/>
    <property type="match status" value="1"/>
</dbReference>
<protein>
    <submittedName>
        <fullName evidence="18">TK protein kinase</fullName>
    </submittedName>
</protein>
<dbReference type="PRINTS" id="PR00109">
    <property type="entry name" value="TYRKINASE"/>
</dbReference>
<dbReference type="InterPro" id="IPR017441">
    <property type="entry name" value="Protein_kinase_ATP_BS"/>
</dbReference>
<keyword evidence="10 16" id="KW-0472">Membrane</keyword>
<evidence type="ECO:0000256" key="5">
    <source>
        <dbReference type="ARBA" id="ARBA00022692"/>
    </source>
</evidence>
<keyword evidence="13" id="KW-0325">Glycoprotein</keyword>
<evidence type="ECO:0000256" key="11">
    <source>
        <dbReference type="ARBA" id="ARBA00023137"/>
    </source>
</evidence>
<dbReference type="InterPro" id="IPR050122">
    <property type="entry name" value="RTK"/>
</dbReference>
<accession>F2U6Y1</accession>
<dbReference type="KEGG" id="sre:PTSG_04221"/>
<keyword evidence="4" id="KW-0808">Transferase</keyword>
<evidence type="ECO:0000256" key="2">
    <source>
        <dbReference type="ARBA" id="ARBA00004167"/>
    </source>
</evidence>
<dbReference type="PROSITE" id="PS50011">
    <property type="entry name" value="PROTEIN_KINASE_DOM"/>
    <property type="match status" value="1"/>
</dbReference>
<dbReference type="SMART" id="SM00219">
    <property type="entry name" value="TyrKc"/>
    <property type="match status" value="1"/>
</dbReference>
<dbReference type="FunFam" id="1.10.510.10:FF:001512">
    <property type="entry name" value="Receptor tyrosine-protein kinase erbB-2"/>
    <property type="match status" value="1"/>
</dbReference>
<organism evidence="19">
    <name type="scientific">Salpingoeca rosetta (strain ATCC 50818 / BSB-021)</name>
    <dbReference type="NCBI Taxonomy" id="946362"/>
    <lineage>
        <taxon>Eukaryota</taxon>
        <taxon>Choanoflagellata</taxon>
        <taxon>Craspedida</taxon>
        <taxon>Salpingoecidae</taxon>
        <taxon>Salpingoeca</taxon>
    </lineage>
</organism>
<dbReference type="Proteomes" id="UP000007799">
    <property type="component" value="Unassembled WGS sequence"/>
</dbReference>
<dbReference type="InterPro" id="IPR000719">
    <property type="entry name" value="Prot_kinase_dom"/>
</dbReference>
<keyword evidence="9 16" id="KW-1133">Transmembrane helix</keyword>
<feature type="transmembrane region" description="Helical" evidence="16">
    <location>
        <begin position="514"/>
        <end position="536"/>
    </location>
</feature>
<dbReference type="GO" id="GO:0004714">
    <property type="term" value="F:transmembrane receptor protein tyrosine kinase activity"/>
    <property type="evidence" value="ECO:0007669"/>
    <property type="project" value="TreeGrafter"/>
</dbReference>
<dbReference type="InterPro" id="IPR001828">
    <property type="entry name" value="ANF_lig-bd_rcpt"/>
</dbReference>
<dbReference type="GO" id="GO:0007169">
    <property type="term" value="P:cell surface receptor protein tyrosine kinase signaling pathway"/>
    <property type="evidence" value="ECO:0007669"/>
    <property type="project" value="TreeGrafter"/>
</dbReference>
<dbReference type="GO" id="GO:0012505">
    <property type="term" value="C:endomembrane system"/>
    <property type="evidence" value="ECO:0007669"/>
    <property type="project" value="UniProtKB-SubCell"/>
</dbReference>
<dbReference type="Gene3D" id="3.30.200.20">
    <property type="entry name" value="Phosphorylase Kinase, domain 1"/>
    <property type="match status" value="1"/>
</dbReference>
<dbReference type="SUPFAM" id="SSF56112">
    <property type="entry name" value="Protein kinase-like (PK-like)"/>
    <property type="match status" value="1"/>
</dbReference>
<dbReference type="GeneID" id="16075697"/>
<dbReference type="Pfam" id="PF01094">
    <property type="entry name" value="ANF_receptor"/>
    <property type="match status" value="1"/>
</dbReference>
<dbReference type="STRING" id="946362.F2U6Y1"/>
<dbReference type="GO" id="GO:0005886">
    <property type="term" value="C:plasma membrane"/>
    <property type="evidence" value="ECO:0007669"/>
    <property type="project" value="TreeGrafter"/>
</dbReference>
<dbReference type="InterPro" id="IPR000337">
    <property type="entry name" value="GPCR_3"/>
</dbReference>
<dbReference type="AlphaFoldDB" id="F2U6Y1"/>
<evidence type="ECO:0000256" key="13">
    <source>
        <dbReference type="ARBA" id="ARBA00023180"/>
    </source>
</evidence>
<dbReference type="InterPro" id="IPR011009">
    <property type="entry name" value="Kinase-like_dom_sf"/>
</dbReference>
<dbReference type="InterPro" id="IPR001245">
    <property type="entry name" value="Ser-Thr/Tyr_kinase_cat_dom"/>
</dbReference>
<dbReference type="GO" id="GO:0005524">
    <property type="term" value="F:ATP binding"/>
    <property type="evidence" value="ECO:0007669"/>
    <property type="project" value="UniProtKB-UniRule"/>
</dbReference>
<evidence type="ECO:0000256" key="3">
    <source>
        <dbReference type="ARBA" id="ARBA00004308"/>
    </source>
</evidence>
<dbReference type="SUPFAM" id="SSF53822">
    <property type="entry name" value="Periplasmic binding protein-like I"/>
    <property type="match status" value="1"/>
</dbReference>
<keyword evidence="12" id="KW-0675">Receptor</keyword>
<feature type="compositionally biased region" description="Basic and acidic residues" evidence="15">
    <location>
        <begin position="980"/>
        <end position="989"/>
    </location>
</feature>
<evidence type="ECO:0000256" key="14">
    <source>
        <dbReference type="PROSITE-ProRule" id="PRU10141"/>
    </source>
</evidence>
<dbReference type="InterPro" id="IPR028082">
    <property type="entry name" value="Peripla_BP_I"/>
</dbReference>
<feature type="binding site" evidence="14">
    <location>
        <position position="610"/>
    </location>
    <ligand>
        <name>ATP</name>
        <dbReference type="ChEBI" id="CHEBI:30616"/>
    </ligand>
</feature>
<keyword evidence="6 14" id="KW-0547">Nucleotide-binding</keyword>
<evidence type="ECO:0000256" key="7">
    <source>
        <dbReference type="ARBA" id="ARBA00022777"/>
    </source>
</evidence>
<reference evidence="18" key="1">
    <citation type="submission" date="2009-08" db="EMBL/GenBank/DDBJ databases">
        <title>Annotation of Salpingoeca rosetta.</title>
        <authorList>
            <consortium name="The Broad Institute Genome Sequencing Platform"/>
            <person name="Russ C."/>
            <person name="Cuomo C."/>
            <person name="Burger G."/>
            <person name="Gray M.W."/>
            <person name="Holland P.W.H."/>
            <person name="King N."/>
            <person name="Lang F.B.F."/>
            <person name="Roger A.J."/>
            <person name="Ruiz-Trillo I."/>
            <person name="Young S.K."/>
            <person name="Zeng Q."/>
            <person name="Gargeya S."/>
            <person name="Alvarado L."/>
            <person name="Berlin A."/>
            <person name="Chapman S.B."/>
            <person name="Chen Z."/>
            <person name="Freedman E."/>
            <person name="Gellesch M."/>
            <person name="Goldberg J."/>
            <person name="Griggs A."/>
            <person name="Gujja S."/>
            <person name="Heilman E."/>
            <person name="Heiman D."/>
            <person name="Howarth C."/>
            <person name="Mehta T."/>
            <person name="Neiman D."/>
            <person name="Pearson M."/>
            <person name="Roberts A."/>
            <person name="Saif S."/>
            <person name="Shea T."/>
            <person name="Shenoy N."/>
            <person name="Sisk P."/>
            <person name="Stolte C."/>
            <person name="Sykes S."/>
            <person name="White J."/>
            <person name="Yandava C."/>
            <person name="Haas B."/>
            <person name="Nusbaum C."/>
            <person name="Birren B."/>
        </authorList>
    </citation>
    <scope>NUCLEOTIDE SEQUENCE [LARGE SCALE GENOMIC DNA]</scope>
    <source>
        <strain evidence="18">ATCC 50818</strain>
    </source>
</reference>
<dbReference type="InterPro" id="IPR020635">
    <property type="entry name" value="Tyr_kinase_cat_dom"/>
</dbReference>
<dbReference type="PROSITE" id="PS00107">
    <property type="entry name" value="PROTEIN_KINASE_ATP"/>
    <property type="match status" value="1"/>
</dbReference>
<name>F2U6Y1_SALR5</name>
<feature type="region of interest" description="Disordered" evidence="15">
    <location>
        <begin position="897"/>
        <end position="989"/>
    </location>
</feature>
<dbReference type="GO" id="GO:0043235">
    <property type="term" value="C:receptor complex"/>
    <property type="evidence" value="ECO:0007669"/>
    <property type="project" value="TreeGrafter"/>
</dbReference>
<feature type="region of interest" description="Disordered" evidence="15">
    <location>
        <begin position="867"/>
        <end position="886"/>
    </location>
</feature>
<keyword evidence="5 16" id="KW-0812">Transmembrane</keyword>
<dbReference type="GO" id="GO:0004930">
    <property type="term" value="F:G protein-coupled receptor activity"/>
    <property type="evidence" value="ECO:0007669"/>
    <property type="project" value="InterPro"/>
</dbReference>
<evidence type="ECO:0000313" key="19">
    <source>
        <dbReference type="Proteomes" id="UP000007799"/>
    </source>
</evidence>
<evidence type="ECO:0000256" key="15">
    <source>
        <dbReference type="SAM" id="MobiDB-lite"/>
    </source>
</evidence>
<evidence type="ECO:0000256" key="6">
    <source>
        <dbReference type="ARBA" id="ARBA00022741"/>
    </source>
</evidence>
<dbReference type="Pfam" id="PF07714">
    <property type="entry name" value="PK_Tyr_Ser-Thr"/>
    <property type="match status" value="1"/>
</dbReference>
<feature type="compositionally biased region" description="Polar residues" evidence="15">
    <location>
        <begin position="877"/>
        <end position="886"/>
    </location>
</feature>
<feature type="compositionally biased region" description="Polar residues" evidence="15">
    <location>
        <begin position="962"/>
        <end position="973"/>
    </location>
</feature>
<evidence type="ECO:0000256" key="8">
    <source>
        <dbReference type="ARBA" id="ARBA00022840"/>
    </source>
</evidence>
<evidence type="ECO:0000256" key="10">
    <source>
        <dbReference type="ARBA" id="ARBA00023136"/>
    </source>
</evidence>
<keyword evidence="8 14" id="KW-0067">ATP-binding</keyword>
<evidence type="ECO:0000256" key="9">
    <source>
        <dbReference type="ARBA" id="ARBA00022989"/>
    </source>
</evidence>
<dbReference type="eggNOG" id="KOG0194">
    <property type="taxonomic scope" value="Eukaryota"/>
</dbReference>
<dbReference type="PANTHER" id="PTHR24416">
    <property type="entry name" value="TYROSINE-PROTEIN KINASE RECEPTOR"/>
    <property type="match status" value="1"/>
</dbReference>